<evidence type="ECO:0000313" key="2">
    <source>
        <dbReference type="Proteomes" id="UP000238916"/>
    </source>
</evidence>
<dbReference type="Proteomes" id="UP000238916">
    <property type="component" value="Unassembled WGS sequence"/>
</dbReference>
<dbReference type="EMBL" id="OMOF01000178">
    <property type="protein sequence ID" value="SPF41815.1"/>
    <property type="molecule type" value="Genomic_DNA"/>
</dbReference>
<evidence type="ECO:0000313" key="1">
    <source>
        <dbReference type="EMBL" id="SPF41815.1"/>
    </source>
</evidence>
<sequence length="38" mass="4517">MPENQIQVLNKHKVNIKLTQDYHKINTKLTDKLQSIKN</sequence>
<dbReference type="AlphaFoldDB" id="A0A2U3KQ76"/>
<organism evidence="1 2">
    <name type="scientific">Candidatus Desulfosporosinus infrequens</name>
    <dbReference type="NCBI Taxonomy" id="2043169"/>
    <lineage>
        <taxon>Bacteria</taxon>
        <taxon>Bacillati</taxon>
        <taxon>Bacillota</taxon>
        <taxon>Clostridia</taxon>
        <taxon>Eubacteriales</taxon>
        <taxon>Desulfitobacteriaceae</taxon>
        <taxon>Desulfosporosinus</taxon>
    </lineage>
</organism>
<name>A0A2U3KQ76_9FIRM</name>
<gene>
    <name evidence="1" type="ORF">SBF1_2590013</name>
</gene>
<reference evidence="2" key="1">
    <citation type="submission" date="2018-02" db="EMBL/GenBank/DDBJ databases">
        <authorList>
            <person name="Hausmann B."/>
        </authorList>
    </citation>
    <scope>NUCLEOTIDE SEQUENCE [LARGE SCALE GENOMIC DNA]</scope>
    <source>
        <strain evidence="2">Peat soil MAG SbF1</strain>
    </source>
</reference>
<proteinExistence type="predicted"/>
<protein>
    <submittedName>
        <fullName evidence="1">Uncharacterized protein</fullName>
    </submittedName>
</protein>
<accession>A0A2U3KQ76</accession>